<dbReference type="GO" id="GO:0008270">
    <property type="term" value="F:zinc ion binding"/>
    <property type="evidence" value="ECO:0007669"/>
    <property type="project" value="UniProtKB-KW"/>
</dbReference>
<dbReference type="Pfam" id="PF18044">
    <property type="entry name" value="zf-CCCH_4"/>
    <property type="match status" value="1"/>
</dbReference>
<dbReference type="InterPro" id="IPR051767">
    <property type="entry name" value="Nucleoporin_NUP42"/>
</dbReference>
<evidence type="ECO:0000256" key="3">
    <source>
        <dbReference type="ARBA" id="ARBA00022771"/>
    </source>
</evidence>
<dbReference type="AlphaFoldDB" id="A0A0P4VNY6"/>
<dbReference type="PANTHER" id="PTHR46527">
    <property type="entry name" value="NUCLEOPORIN-LIKE PROTEIN 2"/>
    <property type="match status" value="1"/>
</dbReference>
<dbReference type="Gene3D" id="4.10.1000.10">
    <property type="entry name" value="Zinc finger, CCCH-type"/>
    <property type="match status" value="1"/>
</dbReference>
<dbReference type="GO" id="GO:0031965">
    <property type="term" value="C:nuclear membrane"/>
    <property type="evidence" value="ECO:0007669"/>
    <property type="project" value="UniProtKB-SubCell"/>
</dbReference>
<name>A0A0P4VNY6_9HEMI</name>
<sequence length="344" mass="39331">MATVCKFFLTNCCKFGDRCHYSHTLPNEQYRSNPYVYDVRQKNEGKSIMQRLSPSQPTNDNVNVEKLLPEYLKKVAEDVNQIENHKMWPLTCYSFAKSQGNIPEWNDVSMEEVRWEAYQAQINGTTSVYLANIQELLAHAKEMRNIFLRPGAQTESILREYMKNSSNSLSTSNQNVPFSMEQPIKTQPEFSFASAMEKMQPLVSNQMPQNTNTSRFFAQNIFNQVPHQQQQFQQSSSFFGGKSTFEPSSQSSGHFFQNKSQHGEDSTYMDTVGNVFSGNNSSLSINQRSQVSFKSGDNFMNASVNVSVYSKVEDISKEDYEVFKANTFTLENLPFSPPPKELCH</sequence>
<evidence type="ECO:0000256" key="4">
    <source>
        <dbReference type="ARBA" id="ARBA00022833"/>
    </source>
</evidence>
<evidence type="ECO:0000256" key="7">
    <source>
        <dbReference type="ARBA" id="ARBA00039886"/>
    </source>
</evidence>
<organism evidence="11">
    <name type="scientific">Rhodnius neglectus</name>
    <dbReference type="NCBI Taxonomy" id="72488"/>
    <lineage>
        <taxon>Eukaryota</taxon>
        <taxon>Metazoa</taxon>
        <taxon>Ecdysozoa</taxon>
        <taxon>Arthropoda</taxon>
        <taxon>Hexapoda</taxon>
        <taxon>Insecta</taxon>
        <taxon>Pterygota</taxon>
        <taxon>Neoptera</taxon>
        <taxon>Paraneoptera</taxon>
        <taxon>Hemiptera</taxon>
        <taxon>Heteroptera</taxon>
        <taxon>Panheteroptera</taxon>
        <taxon>Cimicomorpha</taxon>
        <taxon>Reduviidae</taxon>
        <taxon>Triatominae</taxon>
        <taxon>Rhodnius</taxon>
    </lineage>
</organism>
<proteinExistence type="evidence at transcript level"/>
<comment type="function">
    <text evidence="6">Required for the export of mRNAs containing poly(A) tails from the nucleus into the cytoplasm.</text>
</comment>
<dbReference type="InterPro" id="IPR041367">
    <property type="entry name" value="Znf-CCCH_4"/>
</dbReference>
<keyword evidence="4 9" id="KW-0862">Zinc</keyword>
<evidence type="ECO:0000256" key="2">
    <source>
        <dbReference type="ARBA" id="ARBA00022723"/>
    </source>
</evidence>
<evidence type="ECO:0000259" key="10">
    <source>
        <dbReference type="PROSITE" id="PS50103"/>
    </source>
</evidence>
<dbReference type="InterPro" id="IPR000571">
    <property type="entry name" value="Znf_CCCH"/>
</dbReference>
<reference evidence="11" key="1">
    <citation type="journal article" date="2016" name="PLoS Negl. Trop. Dis.">
        <title>A Deep Insight into the Sialome of Rhodnius neglectus, a Vector of Chagas Disease.</title>
        <authorList>
            <person name="Santiago P.B."/>
            <person name="Assumpcao T.C."/>
            <person name="Araujo C.N."/>
            <person name="Bastos I.M."/>
            <person name="Neves D."/>
            <person name="Silva I.G."/>
            <person name="Charneau S."/>
            <person name="Queiroz R.M."/>
            <person name="Raiol T."/>
            <person name="Oliveira J.V."/>
            <person name="Sousa M.V."/>
            <person name="Calvo E."/>
            <person name="Ribeiro J.M."/>
            <person name="Santana J.M."/>
        </authorList>
    </citation>
    <scope>NUCLEOTIDE SEQUENCE</scope>
    <source>
        <tissue evidence="11">Salivary glands</tissue>
    </source>
</reference>
<feature type="domain" description="C3H1-type" evidence="10">
    <location>
        <begin position="4"/>
        <end position="26"/>
    </location>
</feature>
<accession>A0A0P4VNY6</accession>
<dbReference type="PANTHER" id="PTHR46527:SF1">
    <property type="entry name" value="NUCLEOPORIN NUP42"/>
    <property type="match status" value="1"/>
</dbReference>
<evidence type="ECO:0000256" key="6">
    <source>
        <dbReference type="ARBA" id="ARBA00037262"/>
    </source>
</evidence>
<evidence type="ECO:0000256" key="9">
    <source>
        <dbReference type="PROSITE-ProRule" id="PRU00723"/>
    </source>
</evidence>
<comment type="subcellular location">
    <subcellularLocation>
        <location evidence="1">Nucleus membrane</location>
        <topology evidence="1">Peripheral membrane protein</topology>
        <orientation evidence="1">Cytoplasmic side</orientation>
    </subcellularLocation>
</comment>
<dbReference type="PROSITE" id="PS50103">
    <property type="entry name" value="ZF_C3H1"/>
    <property type="match status" value="1"/>
</dbReference>
<keyword evidence="3 9" id="KW-0863">Zinc-finger</keyword>
<evidence type="ECO:0000256" key="8">
    <source>
        <dbReference type="ARBA" id="ARBA00042384"/>
    </source>
</evidence>
<evidence type="ECO:0000256" key="5">
    <source>
        <dbReference type="ARBA" id="ARBA00023242"/>
    </source>
</evidence>
<evidence type="ECO:0000256" key="1">
    <source>
        <dbReference type="ARBA" id="ARBA00004335"/>
    </source>
</evidence>
<evidence type="ECO:0000313" key="11">
    <source>
        <dbReference type="EMBL" id="JAI56492.1"/>
    </source>
</evidence>
<protein>
    <recommendedName>
        <fullName evidence="7">Nucleoporin NUP42</fullName>
    </recommendedName>
    <alternativeName>
        <fullName evidence="8">Nucleoporin-like protein 2</fullName>
    </alternativeName>
</protein>
<dbReference type="EMBL" id="GDKW01000103">
    <property type="protein sequence ID" value="JAI56492.1"/>
    <property type="molecule type" value="mRNA"/>
</dbReference>
<keyword evidence="2 9" id="KW-0479">Metal-binding</keyword>
<feature type="zinc finger region" description="C3H1-type" evidence="9">
    <location>
        <begin position="4"/>
        <end position="26"/>
    </location>
</feature>
<keyword evidence="5" id="KW-0539">Nucleus</keyword>